<feature type="binding site" evidence="13">
    <location>
        <position position="250"/>
    </location>
    <ligand>
        <name>Mg(2+)</name>
        <dbReference type="ChEBI" id="CHEBI:18420"/>
        <note>shared with beta subunit</note>
    </ligand>
</feature>
<comment type="similarity">
    <text evidence="2 13">Belongs to the class-II aminoacyl-tRNA synthetase family. Phe-tRNA synthetase alpha subunit type 1 subfamily.</text>
</comment>
<keyword evidence="9 13" id="KW-0460">Magnesium</keyword>
<evidence type="ECO:0000256" key="6">
    <source>
        <dbReference type="ARBA" id="ARBA00022723"/>
    </source>
</evidence>
<dbReference type="GO" id="GO:0005524">
    <property type="term" value="F:ATP binding"/>
    <property type="evidence" value="ECO:0007669"/>
    <property type="project" value="UniProtKB-UniRule"/>
</dbReference>
<evidence type="ECO:0000256" key="5">
    <source>
        <dbReference type="ARBA" id="ARBA00022598"/>
    </source>
</evidence>
<dbReference type="SUPFAM" id="SSF46589">
    <property type="entry name" value="tRNA-binding arm"/>
    <property type="match status" value="1"/>
</dbReference>
<keyword evidence="8 13" id="KW-0067">ATP-binding</keyword>
<reference evidence="15" key="1">
    <citation type="journal article" date="2021" name="Microb. Physiol.">
        <title>Proteogenomic Insights into the Physiology of Marine, Sulfate-Reducing, Filamentous Desulfonema limicola and Desulfonema magnum.</title>
        <authorList>
            <person name="Schnaars V."/>
            <person name="Wohlbrand L."/>
            <person name="Scheve S."/>
            <person name="Hinrichs C."/>
            <person name="Reinhardt R."/>
            <person name="Rabus R."/>
        </authorList>
    </citation>
    <scope>NUCLEOTIDE SEQUENCE</scope>
    <source>
        <strain evidence="15">4be13</strain>
    </source>
</reference>
<dbReference type="GO" id="GO:0005737">
    <property type="term" value="C:cytoplasm"/>
    <property type="evidence" value="ECO:0007669"/>
    <property type="project" value="UniProtKB-SubCell"/>
</dbReference>
<evidence type="ECO:0000256" key="11">
    <source>
        <dbReference type="ARBA" id="ARBA00023146"/>
    </source>
</evidence>
<evidence type="ECO:0000256" key="13">
    <source>
        <dbReference type="HAMAP-Rule" id="MF_00281"/>
    </source>
</evidence>
<name>A0A975GS13_9BACT</name>
<evidence type="ECO:0000256" key="1">
    <source>
        <dbReference type="ARBA" id="ARBA00004496"/>
    </source>
</evidence>
<dbReference type="EC" id="6.1.1.20" evidence="13"/>
<proteinExistence type="inferred from homology"/>
<dbReference type="PROSITE" id="PS50862">
    <property type="entry name" value="AA_TRNA_LIGASE_II"/>
    <property type="match status" value="1"/>
</dbReference>
<dbReference type="RefSeq" id="WP_207679306.1">
    <property type="nucleotide sequence ID" value="NZ_CP061800.1"/>
</dbReference>
<protein>
    <recommendedName>
        <fullName evidence="13">Phenylalanine--tRNA ligase alpha subunit</fullName>
        <ecNumber evidence="13">6.1.1.20</ecNumber>
    </recommendedName>
    <alternativeName>
        <fullName evidence="13">Phenylalanyl-tRNA synthetase alpha subunit</fullName>
        <shortName evidence="13">PheRS</shortName>
    </alternativeName>
</protein>
<evidence type="ECO:0000313" key="15">
    <source>
        <dbReference type="EMBL" id="QTA91586.1"/>
    </source>
</evidence>
<dbReference type="GO" id="GO:0000049">
    <property type="term" value="F:tRNA binding"/>
    <property type="evidence" value="ECO:0007669"/>
    <property type="project" value="InterPro"/>
</dbReference>
<evidence type="ECO:0000256" key="9">
    <source>
        <dbReference type="ARBA" id="ARBA00022842"/>
    </source>
</evidence>
<evidence type="ECO:0000256" key="2">
    <source>
        <dbReference type="ARBA" id="ARBA00010207"/>
    </source>
</evidence>
<evidence type="ECO:0000256" key="3">
    <source>
        <dbReference type="ARBA" id="ARBA00011209"/>
    </source>
</evidence>
<keyword evidence="4 13" id="KW-0963">Cytoplasm</keyword>
<evidence type="ECO:0000256" key="4">
    <source>
        <dbReference type="ARBA" id="ARBA00022490"/>
    </source>
</evidence>
<dbReference type="Proteomes" id="UP000663722">
    <property type="component" value="Chromosome"/>
</dbReference>
<evidence type="ECO:0000259" key="14">
    <source>
        <dbReference type="PROSITE" id="PS50862"/>
    </source>
</evidence>
<dbReference type="GO" id="GO:0004826">
    <property type="term" value="F:phenylalanine-tRNA ligase activity"/>
    <property type="evidence" value="ECO:0007669"/>
    <property type="project" value="UniProtKB-UniRule"/>
</dbReference>
<comment type="cofactor">
    <cofactor evidence="13">
        <name>Mg(2+)</name>
        <dbReference type="ChEBI" id="CHEBI:18420"/>
    </cofactor>
    <text evidence="13">Binds 2 magnesium ions per tetramer.</text>
</comment>
<dbReference type="InterPro" id="IPR045864">
    <property type="entry name" value="aa-tRNA-synth_II/BPL/LPL"/>
</dbReference>
<evidence type="ECO:0000256" key="10">
    <source>
        <dbReference type="ARBA" id="ARBA00022917"/>
    </source>
</evidence>
<dbReference type="GO" id="GO:0006432">
    <property type="term" value="P:phenylalanyl-tRNA aminoacylation"/>
    <property type="evidence" value="ECO:0007669"/>
    <property type="project" value="UniProtKB-UniRule"/>
</dbReference>
<dbReference type="Pfam" id="PF02912">
    <property type="entry name" value="Phe_tRNA-synt_N"/>
    <property type="match status" value="1"/>
</dbReference>
<sequence>MGKSIEQIKDDAFKSLETASDPESIKELSIRYLGRKGVVTQFLRNISALPPEERPGAGKKANELKKILEAAFEQALERLETEAAATGDRIDVSLPGRTASQGFLHPITQISGQISDIFTQMGFDIVEGPEVEQDFYNFESLNFPKDHPARDMQDTFFVSDNIVLRTHTSPIQVRVMEKRTPPVRVIAPGKVYRCDSDLTHTPMFHQVEGLLVDKNVSFGDLKGILTTFVHRMFDEDISLRFRPSFFPFTEPSAEVDILCVMCRGKGCRVCSHTGWLEVLGAGMVHPAVFENVGYDTDRYTGFAFGMGVERIAMLKYGIDDIRKFFENDFRFLRQF</sequence>
<dbReference type="InterPro" id="IPR002319">
    <property type="entry name" value="Phenylalanyl-tRNA_Synthase"/>
</dbReference>
<dbReference type="EMBL" id="CP061800">
    <property type="protein sequence ID" value="QTA91586.1"/>
    <property type="molecule type" value="Genomic_DNA"/>
</dbReference>
<dbReference type="AlphaFoldDB" id="A0A975GS13"/>
<dbReference type="Gene3D" id="3.30.930.10">
    <property type="entry name" value="Bira Bifunctional Protein, Domain 2"/>
    <property type="match status" value="1"/>
</dbReference>
<gene>
    <name evidence="13 15" type="primary">pheS</name>
    <name evidence="15" type="ORF">dnm_076560</name>
</gene>
<evidence type="ECO:0000313" key="16">
    <source>
        <dbReference type="Proteomes" id="UP000663722"/>
    </source>
</evidence>
<organism evidence="15 16">
    <name type="scientific">Desulfonema magnum</name>
    <dbReference type="NCBI Taxonomy" id="45655"/>
    <lineage>
        <taxon>Bacteria</taxon>
        <taxon>Pseudomonadati</taxon>
        <taxon>Thermodesulfobacteriota</taxon>
        <taxon>Desulfobacteria</taxon>
        <taxon>Desulfobacterales</taxon>
        <taxon>Desulfococcaceae</taxon>
        <taxon>Desulfonema</taxon>
    </lineage>
</organism>
<comment type="catalytic activity">
    <reaction evidence="12 13">
        <text>tRNA(Phe) + L-phenylalanine + ATP = L-phenylalanyl-tRNA(Phe) + AMP + diphosphate + H(+)</text>
        <dbReference type="Rhea" id="RHEA:19413"/>
        <dbReference type="Rhea" id="RHEA-COMP:9668"/>
        <dbReference type="Rhea" id="RHEA-COMP:9699"/>
        <dbReference type="ChEBI" id="CHEBI:15378"/>
        <dbReference type="ChEBI" id="CHEBI:30616"/>
        <dbReference type="ChEBI" id="CHEBI:33019"/>
        <dbReference type="ChEBI" id="CHEBI:58095"/>
        <dbReference type="ChEBI" id="CHEBI:78442"/>
        <dbReference type="ChEBI" id="CHEBI:78531"/>
        <dbReference type="ChEBI" id="CHEBI:456215"/>
        <dbReference type="EC" id="6.1.1.20"/>
    </reaction>
</comment>
<comment type="subcellular location">
    <subcellularLocation>
        <location evidence="1 13">Cytoplasm</location>
    </subcellularLocation>
</comment>
<dbReference type="KEGG" id="dmm:dnm_076560"/>
<dbReference type="FunFam" id="3.30.930.10:FF:000003">
    <property type="entry name" value="Phenylalanine--tRNA ligase alpha subunit"/>
    <property type="match status" value="1"/>
</dbReference>
<keyword evidence="5 13" id="KW-0436">Ligase</keyword>
<keyword evidence="6 13" id="KW-0479">Metal-binding</keyword>
<accession>A0A975GS13</accession>
<dbReference type="InterPro" id="IPR010978">
    <property type="entry name" value="tRNA-bd_arm"/>
</dbReference>
<dbReference type="InterPro" id="IPR004188">
    <property type="entry name" value="Phe-tRNA_ligase_II_N"/>
</dbReference>
<keyword evidence="10 13" id="KW-0648">Protein biosynthesis</keyword>
<evidence type="ECO:0000256" key="12">
    <source>
        <dbReference type="ARBA" id="ARBA00049255"/>
    </source>
</evidence>
<dbReference type="SUPFAM" id="SSF55681">
    <property type="entry name" value="Class II aaRS and biotin synthetases"/>
    <property type="match status" value="1"/>
</dbReference>
<dbReference type="PANTHER" id="PTHR11538:SF41">
    <property type="entry name" value="PHENYLALANINE--TRNA LIGASE, MITOCHONDRIAL"/>
    <property type="match status" value="1"/>
</dbReference>
<dbReference type="CDD" id="cd00496">
    <property type="entry name" value="PheRS_alpha_core"/>
    <property type="match status" value="1"/>
</dbReference>
<dbReference type="Pfam" id="PF01409">
    <property type="entry name" value="tRNA-synt_2d"/>
    <property type="match status" value="1"/>
</dbReference>
<feature type="domain" description="Aminoacyl-transfer RNA synthetases class-II family profile" evidence="14">
    <location>
        <begin position="114"/>
        <end position="334"/>
    </location>
</feature>
<keyword evidence="11 13" id="KW-0030">Aminoacyl-tRNA synthetase</keyword>
<comment type="subunit">
    <text evidence="3 13">Tetramer of two alpha and two beta subunits.</text>
</comment>
<keyword evidence="16" id="KW-1185">Reference proteome</keyword>
<evidence type="ECO:0000256" key="7">
    <source>
        <dbReference type="ARBA" id="ARBA00022741"/>
    </source>
</evidence>
<dbReference type="PANTHER" id="PTHR11538">
    <property type="entry name" value="PHENYLALANYL-TRNA SYNTHETASE"/>
    <property type="match status" value="1"/>
</dbReference>
<dbReference type="HAMAP" id="MF_00281">
    <property type="entry name" value="Phe_tRNA_synth_alpha1"/>
    <property type="match status" value="1"/>
</dbReference>
<keyword evidence="7 13" id="KW-0547">Nucleotide-binding</keyword>
<dbReference type="InterPro" id="IPR022911">
    <property type="entry name" value="Phe_tRNA_ligase_alpha1_bac"/>
</dbReference>
<dbReference type="GO" id="GO:0000287">
    <property type="term" value="F:magnesium ion binding"/>
    <property type="evidence" value="ECO:0007669"/>
    <property type="project" value="UniProtKB-UniRule"/>
</dbReference>
<dbReference type="InterPro" id="IPR006195">
    <property type="entry name" value="aa-tRNA-synth_II"/>
</dbReference>
<dbReference type="NCBIfam" id="TIGR00468">
    <property type="entry name" value="pheS"/>
    <property type="match status" value="1"/>
</dbReference>
<dbReference type="InterPro" id="IPR004529">
    <property type="entry name" value="Phe-tRNA-synth_IIc_asu"/>
</dbReference>
<evidence type="ECO:0000256" key="8">
    <source>
        <dbReference type="ARBA" id="ARBA00022840"/>
    </source>
</evidence>